<dbReference type="AlphaFoldDB" id="A0A067SFU6"/>
<evidence type="ECO:0000313" key="2">
    <source>
        <dbReference type="EMBL" id="KDR69810.1"/>
    </source>
</evidence>
<organism evidence="2 3">
    <name type="scientific">Galerina marginata (strain CBS 339.88)</name>
    <dbReference type="NCBI Taxonomy" id="685588"/>
    <lineage>
        <taxon>Eukaryota</taxon>
        <taxon>Fungi</taxon>
        <taxon>Dikarya</taxon>
        <taxon>Basidiomycota</taxon>
        <taxon>Agaricomycotina</taxon>
        <taxon>Agaricomycetes</taxon>
        <taxon>Agaricomycetidae</taxon>
        <taxon>Agaricales</taxon>
        <taxon>Agaricineae</taxon>
        <taxon>Strophariaceae</taxon>
        <taxon>Galerina</taxon>
    </lineage>
</organism>
<feature type="compositionally biased region" description="Basic and acidic residues" evidence="1">
    <location>
        <begin position="104"/>
        <end position="113"/>
    </location>
</feature>
<dbReference type="HOGENOM" id="CLU_044126_2_2_1"/>
<name>A0A067SFU6_GALM3</name>
<dbReference type="EMBL" id="KL142400">
    <property type="protein sequence ID" value="KDR69810.1"/>
    <property type="molecule type" value="Genomic_DNA"/>
</dbReference>
<evidence type="ECO:0000313" key="3">
    <source>
        <dbReference type="Proteomes" id="UP000027222"/>
    </source>
</evidence>
<accession>A0A067SFU6</accession>
<proteinExistence type="predicted"/>
<sequence length="268" mass="29566">MGQYWKFVNIDKRQDTGHLGKMGEFFFSGESTTLMYLLALPAVPLKNATSDLARGAQPAGSWAGDRIICLGDYADSWPKGKVLATDFQPLEAPEENNVEQGGKTSKDADDLKSPSDFTDQCRTLSRVSYGEGKAIAYPLDRVWVLRNLTKKIYVRSNGVPTASGNGSLSYDQPEGFAGYPGLGNILVANIGWSDDPSVSMCYDGNLVNGKWAGDRIDVRLFEDIEEEISAEGWADDTRKQAKRLYDIWLEDGDGRGEFPEEPDTHGFE</sequence>
<dbReference type="Proteomes" id="UP000027222">
    <property type="component" value="Unassembled WGS sequence"/>
</dbReference>
<keyword evidence="3" id="KW-1185">Reference proteome</keyword>
<feature type="region of interest" description="Disordered" evidence="1">
    <location>
        <begin position="88"/>
        <end position="117"/>
    </location>
</feature>
<protein>
    <submittedName>
        <fullName evidence="2">Uncharacterized protein</fullName>
    </submittedName>
</protein>
<gene>
    <name evidence="2" type="ORF">GALMADRAFT_214894</name>
</gene>
<reference evidence="3" key="1">
    <citation type="journal article" date="2014" name="Proc. Natl. Acad. Sci. U.S.A.">
        <title>Extensive sampling of basidiomycete genomes demonstrates inadequacy of the white-rot/brown-rot paradigm for wood decay fungi.</title>
        <authorList>
            <person name="Riley R."/>
            <person name="Salamov A.A."/>
            <person name="Brown D.W."/>
            <person name="Nagy L.G."/>
            <person name="Floudas D."/>
            <person name="Held B.W."/>
            <person name="Levasseur A."/>
            <person name="Lombard V."/>
            <person name="Morin E."/>
            <person name="Otillar R."/>
            <person name="Lindquist E.A."/>
            <person name="Sun H."/>
            <person name="LaButti K.M."/>
            <person name="Schmutz J."/>
            <person name="Jabbour D."/>
            <person name="Luo H."/>
            <person name="Baker S.E."/>
            <person name="Pisabarro A.G."/>
            <person name="Walton J.D."/>
            <person name="Blanchette R.A."/>
            <person name="Henrissat B."/>
            <person name="Martin F."/>
            <person name="Cullen D."/>
            <person name="Hibbett D.S."/>
            <person name="Grigoriev I.V."/>
        </authorList>
    </citation>
    <scope>NUCLEOTIDE SEQUENCE [LARGE SCALE GENOMIC DNA]</scope>
    <source>
        <strain evidence="3">CBS 339.88</strain>
    </source>
</reference>
<dbReference type="OrthoDB" id="2588098at2759"/>
<evidence type="ECO:0000256" key="1">
    <source>
        <dbReference type="SAM" id="MobiDB-lite"/>
    </source>
</evidence>